<evidence type="ECO:0000313" key="2">
    <source>
        <dbReference type="EMBL" id="KKW37087.1"/>
    </source>
</evidence>
<dbReference type="Pfam" id="PF17957">
    <property type="entry name" value="Big_7"/>
    <property type="match status" value="1"/>
</dbReference>
<feature type="region of interest" description="Disordered" evidence="1">
    <location>
        <begin position="309"/>
        <end position="328"/>
    </location>
</feature>
<evidence type="ECO:0000313" key="3">
    <source>
        <dbReference type="Proteomes" id="UP000033865"/>
    </source>
</evidence>
<feature type="non-terminal residue" evidence="2">
    <location>
        <position position="1"/>
    </location>
</feature>
<proteinExistence type="predicted"/>
<reference evidence="2 3" key="1">
    <citation type="journal article" date="2015" name="Nature">
        <title>rRNA introns, odd ribosomes, and small enigmatic genomes across a large radiation of phyla.</title>
        <authorList>
            <person name="Brown C.T."/>
            <person name="Hug L.A."/>
            <person name="Thomas B.C."/>
            <person name="Sharon I."/>
            <person name="Castelle C.J."/>
            <person name="Singh A."/>
            <person name="Wilkins M.J."/>
            <person name="Williams K.H."/>
            <person name="Banfield J.F."/>
        </authorList>
    </citation>
    <scope>NUCLEOTIDE SEQUENCE [LARGE SCALE GENOMIC DNA]</scope>
</reference>
<dbReference type="Proteomes" id="UP000033865">
    <property type="component" value="Unassembled WGS sequence"/>
</dbReference>
<accession>A0A0G2A831</accession>
<dbReference type="Gene3D" id="2.60.40.10">
    <property type="entry name" value="Immunoglobulins"/>
    <property type="match status" value="1"/>
</dbReference>
<protein>
    <submittedName>
        <fullName evidence="2">Uncharacterized protein</fullName>
    </submittedName>
</protein>
<sequence length="328" mass="35760">IPLTGKEILDGRVPSQTVTIDRASGKLATEFTPDSYKETIQCMDFHSVLHYVDPADPRGEAPKNPEKDPQYASWEAAIVDWVSRVNAKNPENPPIRKCSAPTEEDNLHTPANRPDININRAEVEDGRTLVVEVSASAPRPVSRVEYRLDGSYVATSSFYPFSARFEAPPSFGAGSHTLSATAYDDVDNSQTDEASVSLGEPSRVAAIEIMDPLDGQEIEKTGESFSVSLQVRNPTRFSAISLFAAPRKTGARQLVGSVLHPTSPFLTIVWNLPADGDWILTATGETPDNKPETTAGLIVHLREMRGIPTTDSEQVTPTFDPFGLLQVE</sequence>
<gene>
    <name evidence="2" type="ORF">UY82_C0002G0008</name>
</gene>
<comment type="caution">
    <text evidence="2">The sequence shown here is derived from an EMBL/GenBank/DDBJ whole genome shotgun (WGS) entry which is preliminary data.</text>
</comment>
<dbReference type="EMBL" id="LCRN01000002">
    <property type="protein sequence ID" value="KKW37087.1"/>
    <property type="molecule type" value="Genomic_DNA"/>
</dbReference>
<name>A0A0G2A831_9BACT</name>
<dbReference type="AlphaFoldDB" id="A0A0G2A831"/>
<feature type="region of interest" description="Disordered" evidence="1">
    <location>
        <begin position="90"/>
        <end position="114"/>
    </location>
</feature>
<organism evidence="2 3">
    <name type="scientific">Candidatus Uhrbacteria bacterium GW2011_GWC2_53_7</name>
    <dbReference type="NCBI Taxonomy" id="1618986"/>
    <lineage>
        <taxon>Bacteria</taxon>
        <taxon>Candidatus Uhriibacteriota</taxon>
    </lineage>
</organism>
<evidence type="ECO:0000256" key="1">
    <source>
        <dbReference type="SAM" id="MobiDB-lite"/>
    </source>
</evidence>
<dbReference type="InterPro" id="IPR013783">
    <property type="entry name" value="Ig-like_fold"/>
</dbReference>